<keyword evidence="7" id="KW-0963">Cytoplasm</keyword>
<dbReference type="NCBIfam" id="NF001126">
    <property type="entry name" value="PRK00139.1-4"/>
    <property type="match status" value="1"/>
</dbReference>
<evidence type="ECO:0000256" key="7">
    <source>
        <dbReference type="HAMAP-Rule" id="MF_00208"/>
    </source>
</evidence>
<feature type="binding site" evidence="7">
    <location>
        <position position="188"/>
    </location>
    <ligand>
        <name>UDP-N-acetyl-alpha-D-muramoyl-L-alanyl-D-glutamate</name>
        <dbReference type="ChEBI" id="CHEBI:83900"/>
    </ligand>
</feature>
<evidence type="ECO:0000256" key="3">
    <source>
        <dbReference type="ARBA" id="ARBA00022960"/>
    </source>
</evidence>
<evidence type="ECO:0000256" key="2">
    <source>
        <dbReference type="ARBA" id="ARBA00022618"/>
    </source>
</evidence>
<dbReference type="InterPro" id="IPR035911">
    <property type="entry name" value="MurE/MurF_N"/>
</dbReference>
<feature type="domain" description="Mur ligase N-terminal catalytic" evidence="9">
    <location>
        <begin position="21"/>
        <end position="98"/>
    </location>
</feature>
<evidence type="ECO:0000256" key="1">
    <source>
        <dbReference type="ARBA" id="ARBA00005898"/>
    </source>
</evidence>
<dbReference type="GO" id="GO:0051301">
    <property type="term" value="P:cell division"/>
    <property type="evidence" value="ECO:0007669"/>
    <property type="project" value="UniProtKB-KW"/>
</dbReference>
<dbReference type="PANTHER" id="PTHR23135">
    <property type="entry name" value="MUR LIGASE FAMILY MEMBER"/>
    <property type="match status" value="1"/>
</dbReference>
<dbReference type="GO" id="GO:0000287">
    <property type="term" value="F:magnesium ion binding"/>
    <property type="evidence" value="ECO:0007669"/>
    <property type="project" value="UniProtKB-UniRule"/>
</dbReference>
<feature type="binding site" evidence="7">
    <location>
        <begin position="415"/>
        <end position="418"/>
    </location>
    <ligand>
        <name>meso-2,6-diaminopimelate</name>
        <dbReference type="ChEBI" id="CHEBI:57791"/>
    </ligand>
</feature>
<keyword evidence="7" id="KW-0547">Nucleotide-binding</keyword>
<comment type="function">
    <text evidence="7">Catalyzes the addition of meso-diaminopimelic acid to the nucleotide precursor UDP-N-acetylmuramoyl-L-alanyl-D-glutamate (UMAG) in the biosynthesis of bacterial cell-wall peptidoglycan.</text>
</comment>
<feature type="binding site" evidence="7">
    <location>
        <position position="464"/>
    </location>
    <ligand>
        <name>meso-2,6-diaminopimelate</name>
        <dbReference type="ChEBI" id="CHEBI:57791"/>
    </ligand>
</feature>
<dbReference type="GO" id="GO:0008360">
    <property type="term" value="P:regulation of cell shape"/>
    <property type="evidence" value="ECO:0007669"/>
    <property type="project" value="UniProtKB-KW"/>
</dbReference>
<organism evidence="12 13">
    <name type="scientific">Thioploca ingrica</name>
    <dbReference type="NCBI Taxonomy" id="40754"/>
    <lineage>
        <taxon>Bacteria</taxon>
        <taxon>Pseudomonadati</taxon>
        <taxon>Pseudomonadota</taxon>
        <taxon>Gammaproteobacteria</taxon>
        <taxon>Thiotrichales</taxon>
        <taxon>Thiotrichaceae</taxon>
        <taxon>Thioploca</taxon>
    </lineage>
</organism>
<accession>A0A090AEU1</accession>
<keyword evidence="6 7" id="KW-0961">Cell wall biogenesis/degradation</keyword>
<feature type="binding site" evidence="7">
    <location>
        <position position="180"/>
    </location>
    <ligand>
        <name>UDP-N-acetyl-alpha-D-muramoyl-L-alanyl-D-glutamate</name>
        <dbReference type="ChEBI" id="CHEBI:83900"/>
    </ligand>
</feature>
<evidence type="ECO:0000256" key="4">
    <source>
        <dbReference type="ARBA" id="ARBA00022984"/>
    </source>
</evidence>
<sequence length="491" mass="54254">MFLSELLKHIINLPPTLDRPVAGLAIDSREIHPGEVFVALIGNQTQGEIYIKSALQQGAIAVLKEAPSIQWEQLANDIPCISLPQLSQRVGEMTAQFYHYPSRNMRIIGVTGTNGKTSVTHMLAQILQQYMPCGLIGTLGYGTYGALQPGLHTTPDAIRLQTQLAQFRDQNVQAVAMEVSSHALVQGRVNGVIFETAVLTNLSRDHLDYHHTMRAYGEAKQRLFNTPGLKTAVINYDDPFGQQVLANLPHNVTPLTYSIQHPTANIYAHIQHYDTSGCDLEIHSQWGNGTLVSPLFGQFNVSNLLATLTVLLNMGLSLQQLLPQLTTIRAVPGRMERFGQARHPTVIVDYAHTPDALEKVLIALREHCQLAASPIETRGKLWCVFGCGGNRDRGKRPLMGEIAQRYADKVIITDDNPRHESSQAIINDILLGCPQPEAVIPERQLAVRYVLQQAKVGDVVLIAGKGHEDYQQIGEQRFPFSDRTLVASLLT</sequence>
<evidence type="ECO:0000256" key="5">
    <source>
        <dbReference type="ARBA" id="ARBA00023306"/>
    </source>
</evidence>
<evidence type="ECO:0000259" key="11">
    <source>
        <dbReference type="Pfam" id="PF08245"/>
    </source>
</evidence>
<feature type="short sequence motif" description="Meso-diaminopimelate recognition motif" evidence="7">
    <location>
        <begin position="415"/>
        <end position="418"/>
    </location>
</feature>
<dbReference type="SUPFAM" id="SSF53623">
    <property type="entry name" value="MurD-like peptide ligases, catalytic domain"/>
    <property type="match status" value="1"/>
</dbReference>
<evidence type="ECO:0000256" key="8">
    <source>
        <dbReference type="RuleBase" id="RU004135"/>
    </source>
</evidence>
<keyword evidence="13" id="KW-1185">Reference proteome</keyword>
<keyword evidence="2 7" id="KW-0132">Cell division</keyword>
<dbReference type="GO" id="GO:0008765">
    <property type="term" value="F:UDP-N-acetylmuramoylalanyl-D-glutamate-2,6-diaminopimelate ligase activity"/>
    <property type="evidence" value="ECO:0007669"/>
    <property type="project" value="UniProtKB-UniRule"/>
</dbReference>
<dbReference type="HAMAP" id="MF_00208">
    <property type="entry name" value="MurE"/>
    <property type="match status" value="1"/>
</dbReference>
<evidence type="ECO:0000313" key="12">
    <source>
        <dbReference type="EMBL" id="BAP55494.1"/>
    </source>
</evidence>
<feature type="binding site" evidence="7">
    <location>
        <position position="186"/>
    </location>
    <ligand>
        <name>UDP-N-acetyl-alpha-D-muramoyl-L-alanyl-D-glutamate</name>
        <dbReference type="ChEBI" id="CHEBI:83900"/>
    </ligand>
</feature>
<feature type="binding site" evidence="7">
    <location>
        <position position="28"/>
    </location>
    <ligand>
        <name>UDP-N-acetyl-alpha-D-muramoyl-L-alanyl-D-glutamate</name>
        <dbReference type="ChEBI" id="CHEBI:83900"/>
    </ligand>
</feature>
<dbReference type="STRING" id="40754.THII_1197"/>
<dbReference type="Gene3D" id="3.40.1190.10">
    <property type="entry name" value="Mur-like, catalytic domain"/>
    <property type="match status" value="1"/>
</dbReference>
<dbReference type="InterPro" id="IPR013221">
    <property type="entry name" value="Mur_ligase_cen"/>
</dbReference>
<keyword evidence="5 7" id="KW-0131">Cell cycle</keyword>
<comment type="catalytic activity">
    <reaction evidence="7">
        <text>UDP-N-acetyl-alpha-D-muramoyl-L-alanyl-D-glutamate + meso-2,6-diaminopimelate + ATP = UDP-N-acetyl-alpha-D-muramoyl-L-alanyl-gamma-D-glutamyl-meso-2,6-diaminopimelate + ADP + phosphate + H(+)</text>
        <dbReference type="Rhea" id="RHEA:23676"/>
        <dbReference type="ChEBI" id="CHEBI:15378"/>
        <dbReference type="ChEBI" id="CHEBI:30616"/>
        <dbReference type="ChEBI" id="CHEBI:43474"/>
        <dbReference type="ChEBI" id="CHEBI:57791"/>
        <dbReference type="ChEBI" id="CHEBI:83900"/>
        <dbReference type="ChEBI" id="CHEBI:83905"/>
        <dbReference type="ChEBI" id="CHEBI:456216"/>
        <dbReference type="EC" id="6.3.2.13"/>
    </reaction>
</comment>
<dbReference type="EMBL" id="AP014633">
    <property type="protein sequence ID" value="BAP55494.1"/>
    <property type="molecule type" value="Genomic_DNA"/>
</dbReference>
<comment type="caution">
    <text evidence="7">Lacks conserved residue(s) required for the propagation of feature annotation.</text>
</comment>
<feature type="domain" description="Mur ligase central" evidence="11">
    <location>
        <begin position="110"/>
        <end position="310"/>
    </location>
</feature>
<dbReference type="NCBIfam" id="TIGR01085">
    <property type="entry name" value="murE"/>
    <property type="match status" value="1"/>
</dbReference>
<feature type="domain" description="Mur ligase C-terminal" evidence="10">
    <location>
        <begin position="333"/>
        <end position="466"/>
    </location>
</feature>
<dbReference type="GO" id="GO:0005524">
    <property type="term" value="F:ATP binding"/>
    <property type="evidence" value="ECO:0007669"/>
    <property type="project" value="UniProtKB-UniRule"/>
</dbReference>
<dbReference type="UniPathway" id="UPA00219"/>
<evidence type="ECO:0000313" key="13">
    <source>
        <dbReference type="Proteomes" id="UP000031623"/>
    </source>
</evidence>
<keyword evidence="3 7" id="KW-0133">Cell shape</keyword>
<dbReference type="NCBIfam" id="NF001124">
    <property type="entry name" value="PRK00139.1-2"/>
    <property type="match status" value="1"/>
</dbReference>
<dbReference type="InterPro" id="IPR036565">
    <property type="entry name" value="Mur-like_cat_sf"/>
</dbReference>
<dbReference type="PANTHER" id="PTHR23135:SF4">
    <property type="entry name" value="UDP-N-ACETYLMURAMOYL-L-ALANYL-D-GLUTAMATE--2,6-DIAMINOPIMELATE LIGASE MURE HOMOLOG, CHLOROPLASTIC"/>
    <property type="match status" value="1"/>
</dbReference>
<dbReference type="InterPro" id="IPR036615">
    <property type="entry name" value="Mur_ligase_C_dom_sf"/>
</dbReference>
<evidence type="ECO:0000259" key="10">
    <source>
        <dbReference type="Pfam" id="PF02875"/>
    </source>
</evidence>
<dbReference type="SUPFAM" id="SSF53244">
    <property type="entry name" value="MurD-like peptide ligases, peptide-binding domain"/>
    <property type="match status" value="1"/>
</dbReference>
<dbReference type="GO" id="GO:0005737">
    <property type="term" value="C:cytoplasm"/>
    <property type="evidence" value="ECO:0007669"/>
    <property type="project" value="UniProtKB-SubCell"/>
</dbReference>
<dbReference type="InterPro" id="IPR005761">
    <property type="entry name" value="UDP-N-AcMur-Glu-dNH2Pim_ligase"/>
</dbReference>
<keyword evidence="7" id="KW-0436">Ligase</keyword>
<feature type="binding site" evidence="7">
    <location>
        <position position="468"/>
    </location>
    <ligand>
        <name>meso-2,6-diaminopimelate</name>
        <dbReference type="ChEBI" id="CHEBI:57791"/>
    </ligand>
</feature>
<keyword evidence="4 7" id="KW-0573">Peptidoglycan synthesis</keyword>
<gene>
    <name evidence="7" type="primary">murE</name>
    <name evidence="12" type="ORF">THII_1197</name>
</gene>
<dbReference type="Gene3D" id="3.90.190.20">
    <property type="entry name" value="Mur ligase, C-terminal domain"/>
    <property type="match status" value="1"/>
</dbReference>
<comment type="subcellular location">
    <subcellularLocation>
        <location evidence="7 8">Cytoplasm</location>
    </subcellularLocation>
</comment>
<comment type="cofactor">
    <cofactor evidence="7">
        <name>Mg(2+)</name>
        <dbReference type="ChEBI" id="CHEBI:18420"/>
    </cofactor>
</comment>
<feature type="binding site" evidence="7">
    <location>
        <begin position="153"/>
        <end position="154"/>
    </location>
    <ligand>
        <name>UDP-N-acetyl-alpha-D-muramoyl-L-alanyl-D-glutamate</name>
        <dbReference type="ChEBI" id="CHEBI:83900"/>
    </ligand>
</feature>
<dbReference type="OrthoDB" id="9800958at2"/>
<feature type="binding site" evidence="7">
    <location>
        <position position="391"/>
    </location>
    <ligand>
        <name>meso-2,6-diaminopimelate</name>
        <dbReference type="ChEBI" id="CHEBI:57791"/>
    </ligand>
</feature>
<comment type="pathway">
    <text evidence="7 8">Cell wall biogenesis; peptidoglycan biosynthesis.</text>
</comment>
<dbReference type="GO" id="GO:0009252">
    <property type="term" value="P:peptidoglycan biosynthetic process"/>
    <property type="evidence" value="ECO:0007669"/>
    <property type="project" value="UniProtKB-UniRule"/>
</dbReference>
<dbReference type="AlphaFoldDB" id="A0A090AEU1"/>
<keyword evidence="7" id="KW-0460">Magnesium</keyword>
<dbReference type="HOGENOM" id="CLU_022291_3_2_6"/>
<dbReference type="Pfam" id="PF08245">
    <property type="entry name" value="Mur_ligase_M"/>
    <property type="match status" value="1"/>
</dbReference>
<proteinExistence type="inferred from homology"/>
<dbReference type="GO" id="GO:0071555">
    <property type="term" value="P:cell wall organization"/>
    <property type="evidence" value="ECO:0007669"/>
    <property type="project" value="UniProtKB-KW"/>
</dbReference>
<dbReference type="Gene3D" id="3.40.1390.10">
    <property type="entry name" value="MurE/MurF, N-terminal domain"/>
    <property type="match status" value="1"/>
</dbReference>
<dbReference type="KEGG" id="tig:THII_1197"/>
<dbReference type="Pfam" id="PF01225">
    <property type="entry name" value="Mur_ligase"/>
    <property type="match status" value="1"/>
</dbReference>
<comment type="PTM">
    <text evidence="7">Carboxylation is probably crucial for Mg(2+) binding and, consequently, for the gamma-phosphate positioning of ATP.</text>
</comment>
<dbReference type="EC" id="6.3.2.13" evidence="7"/>
<feature type="binding site" evidence="7">
    <location>
        <begin position="112"/>
        <end position="118"/>
    </location>
    <ligand>
        <name>ATP</name>
        <dbReference type="ChEBI" id="CHEBI:30616"/>
    </ligand>
</feature>
<protein>
    <recommendedName>
        <fullName evidence="7">UDP-N-acetylmuramoyl-L-alanyl-D-glutamate--2,6-diaminopimelate ligase</fullName>
        <ecNumber evidence="7">6.3.2.13</ecNumber>
    </recommendedName>
    <alternativeName>
        <fullName evidence="7">Meso-A2pm-adding enzyme</fullName>
    </alternativeName>
    <alternativeName>
        <fullName evidence="7">Meso-diaminopimelate-adding enzyme</fullName>
    </alternativeName>
    <alternativeName>
        <fullName evidence="7">UDP-MurNAc-L-Ala-D-Glu:meso-diaminopimelate ligase</fullName>
    </alternativeName>
    <alternativeName>
        <fullName evidence="7">UDP-MurNAc-tripeptide synthetase</fullName>
    </alternativeName>
    <alternativeName>
        <fullName evidence="7">UDP-N-acetylmuramyl-tripeptide synthetase</fullName>
    </alternativeName>
</protein>
<dbReference type="Pfam" id="PF02875">
    <property type="entry name" value="Mur_ligase_C"/>
    <property type="match status" value="1"/>
</dbReference>
<keyword evidence="7" id="KW-0067">ATP-binding</keyword>
<reference evidence="12 13" key="1">
    <citation type="journal article" date="2014" name="ISME J.">
        <title>Ecophysiology of Thioploca ingrica as revealed by the complete genome sequence supplemented with proteomic evidence.</title>
        <authorList>
            <person name="Kojima H."/>
            <person name="Ogura Y."/>
            <person name="Yamamoto N."/>
            <person name="Togashi T."/>
            <person name="Mori H."/>
            <person name="Watanabe T."/>
            <person name="Nemoto F."/>
            <person name="Kurokawa K."/>
            <person name="Hayashi T."/>
            <person name="Fukui M."/>
        </authorList>
    </citation>
    <scope>NUCLEOTIDE SEQUENCE [LARGE SCALE GENOMIC DNA]</scope>
</reference>
<comment type="similarity">
    <text evidence="1 7">Belongs to the MurCDEF family. MurE subfamily.</text>
</comment>
<dbReference type="InterPro" id="IPR004101">
    <property type="entry name" value="Mur_ligase_C"/>
</dbReference>
<feature type="modified residue" description="N6-carboxylysine" evidence="7">
    <location>
        <position position="220"/>
    </location>
</feature>
<evidence type="ECO:0000259" key="9">
    <source>
        <dbReference type="Pfam" id="PF01225"/>
    </source>
</evidence>
<dbReference type="SUPFAM" id="SSF63418">
    <property type="entry name" value="MurE/MurF N-terminal domain"/>
    <property type="match status" value="1"/>
</dbReference>
<dbReference type="InterPro" id="IPR000713">
    <property type="entry name" value="Mur_ligase_N"/>
</dbReference>
<dbReference type="Proteomes" id="UP000031623">
    <property type="component" value="Chromosome"/>
</dbReference>
<name>A0A090AEU1_9GAMM</name>
<evidence type="ECO:0000256" key="6">
    <source>
        <dbReference type="ARBA" id="ARBA00023316"/>
    </source>
</evidence>